<dbReference type="InterPro" id="IPR052086">
    <property type="entry name" value="Mannan_Polymerase_Subunit"/>
</dbReference>
<accession>A0AAD6J373</accession>
<evidence type="ECO:0000313" key="3">
    <source>
        <dbReference type="EMBL" id="KAJ6263698.1"/>
    </source>
</evidence>
<feature type="region of interest" description="Disordered" evidence="2">
    <location>
        <begin position="277"/>
        <end position="321"/>
    </location>
</feature>
<dbReference type="Gene3D" id="3.90.550.10">
    <property type="entry name" value="Spore Coat Polysaccharide Biosynthesis Protein SpsA, Chain A"/>
    <property type="match status" value="1"/>
</dbReference>
<reference evidence="3" key="1">
    <citation type="submission" date="2023-01" db="EMBL/GenBank/DDBJ databases">
        <title>The chitinases involved in constricting ring structure development in the nematode-trapping fungus Drechslerella dactyloides.</title>
        <authorList>
            <person name="Wang R."/>
            <person name="Zhang L."/>
            <person name="Tang P."/>
            <person name="Li S."/>
            <person name="Liang L."/>
        </authorList>
    </citation>
    <scope>NUCLEOTIDE SEQUENCE</scope>
    <source>
        <strain evidence="3">YMF1.00031</strain>
    </source>
</reference>
<keyword evidence="4" id="KW-1185">Reference proteome</keyword>
<evidence type="ECO:0008006" key="5">
    <source>
        <dbReference type="Google" id="ProtNLM"/>
    </source>
</evidence>
<proteinExistence type="inferred from homology"/>
<gene>
    <name evidence="3" type="ORF">Dda_2267</name>
</gene>
<protein>
    <recommendedName>
        <fullName evidence="5">Glycosyltransferase family 62 protein</fullName>
    </recommendedName>
</protein>
<evidence type="ECO:0000256" key="2">
    <source>
        <dbReference type="SAM" id="MobiDB-lite"/>
    </source>
</evidence>
<name>A0AAD6J373_DREDA</name>
<evidence type="ECO:0000313" key="4">
    <source>
        <dbReference type="Proteomes" id="UP001221413"/>
    </source>
</evidence>
<sequence>MAMFLRSARSSFFSPLLFPFASRGSLRFFAVVFLVSFLLLAYVYPLSFSRFDQPTAPHVRWEPKQHPLYPHVRQMHDDPSLLRTVFRTEHDDYSRNSPHANLTLVLTITNDTSSWGRMTHGTPRKWQFIDYIDRIREQKLPPSSVHLGLLVSDRDAYAAYVDELASATDLPFARADVIYMSSLPGDAEPGKGISRKERHSKDKAFQCRRRRHIARVRNFLSNQVLTPAVKHVIWLDADVYELPKGLFERFVNLGSIPIERNISDIVKYVDLRDSKQIPNAPSTTATAASSTNTVTGTGTSAPKKSATASDSEKATQSTTSASAIAESTAFTPLPIGLLTLRCEANGWMDYDRNAWAGFGYRPTNRELNAIHEGRRFPGMRHWAKALSQLIQDTRDDQLVRLDAVGGTALYIRAELLREGLAFSVYSVSGTQWGHDGEDGVETEGLCFIAQRMGYACYTLGGQWRTMHSDA</sequence>
<dbReference type="PANTHER" id="PTHR43083">
    <property type="entry name" value="MANNAN POLYMERASE II"/>
    <property type="match status" value="1"/>
</dbReference>
<comment type="caution">
    <text evidence="3">The sequence shown here is derived from an EMBL/GenBank/DDBJ whole genome shotgun (WGS) entry which is preliminary data.</text>
</comment>
<dbReference type="InterPro" id="IPR029044">
    <property type="entry name" value="Nucleotide-diphossugar_trans"/>
</dbReference>
<evidence type="ECO:0000256" key="1">
    <source>
        <dbReference type="ARBA" id="ARBA00037964"/>
    </source>
</evidence>
<comment type="similarity">
    <text evidence="1">Belongs to the ANP1/MMN9/VAN1 family.</text>
</comment>
<dbReference type="Proteomes" id="UP001221413">
    <property type="component" value="Unassembled WGS sequence"/>
</dbReference>
<organism evidence="3 4">
    <name type="scientific">Drechslerella dactyloides</name>
    <name type="common">Nematode-trapping fungus</name>
    <name type="synonym">Arthrobotrys dactyloides</name>
    <dbReference type="NCBI Taxonomy" id="74499"/>
    <lineage>
        <taxon>Eukaryota</taxon>
        <taxon>Fungi</taxon>
        <taxon>Dikarya</taxon>
        <taxon>Ascomycota</taxon>
        <taxon>Pezizomycotina</taxon>
        <taxon>Orbiliomycetes</taxon>
        <taxon>Orbiliales</taxon>
        <taxon>Orbiliaceae</taxon>
        <taxon>Drechslerella</taxon>
    </lineage>
</organism>
<dbReference type="PANTHER" id="PTHR43083:SF6">
    <property type="entry name" value="MANNAN POLYMERASE COMPLEXES SUBUNIT MNN9"/>
    <property type="match status" value="1"/>
</dbReference>
<dbReference type="AlphaFoldDB" id="A0AAD6J373"/>
<feature type="compositionally biased region" description="Low complexity" evidence="2">
    <location>
        <begin position="278"/>
        <end position="301"/>
    </location>
</feature>
<dbReference type="EMBL" id="JAQGDS010000002">
    <property type="protein sequence ID" value="KAJ6263698.1"/>
    <property type="molecule type" value="Genomic_DNA"/>
</dbReference>
<dbReference type="Pfam" id="PF03452">
    <property type="entry name" value="Anp1"/>
    <property type="match status" value="1"/>
</dbReference>